<feature type="compositionally biased region" description="Polar residues" evidence="1">
    <location>
        <begin position="74"/>
        <end position="87"/>
    </location>
</feature>
<gene>
    <name evidence="4" type="ORF">CVT26_007018</name>
</gene>
<feature type="chain" id="PRO_5019540140" description="Mid2 domain-containing protein" evidence="3">
    <location>
        <begin position="22"/>
        <end position="385"/>
    </location>
</feature>
<keyword evidence="2" id="KW-1133">Transmembrane helix</keyword>
<dbReference type="Proteomes" id="UP000284706">
    <property type="component" value="Unassembled WGS sequence"/>
</dbReference>
<feature type="signal peptide" evidence="3">
    <location>
        <begin position="1"/>
        <end position="21"/>
    </location>
</feature>
<keyword evidence="3" id="KW-0732">Signal</keyword>
<name>A0A409W021_9AGAR</name>
<keyword evidence="5" id="KW-1185">Reference proteome</keyword>
<evidence type="ECO:0000256" key="1">
    <source>
        <dbReference type="SAM" id="MobiDB-lite"/>
    </source>
</evidence>
<protein>
    <recommendedName>
        <fullName evidence="6">Mid2 domain-containing protein</fullName>
    </recommendedName>
</protein>
<organism evidence="4 5">
    <name type="scientific">Gymnopilus dilepis</name>
    <dbReference type="NCBI Taxonomy" id="231916"/>
    <lineage>
        <taxon>Eukaryota</taxon>
        <taxon>Fungi</taxon>
        <taxon>Dikarya</taxon>
        <taxon>Basidiomycota</taxon>
        <taxon>Agaricomycotina</taxon>
        <taxon>Agaricomycetes</taxon>
        <taxon>Agaricomycetidae</taxon>
        <taxon>Agaricales</taxon>
        <taxon>Agaricineae</taxon>
        <taxon>Hymenogastraceae</taxon>
        <taxon>Gymnopilus</taxon>
    </lineage>
</organism>
<keyword evidence="2" id="KW-0472">Membrane</keyword>
<sequence>MPLITILYSLWTIILFFETAAATINIFEFVNPFQPPGLISLVPNSASQTLYSLPPEPSSPVERSSTSRTEIPPTLSSTLDPVQSLTTDVPPLDTPAPVGQSPVTTTQSSELDDNASLFSQSSQLNQPPGTIHFSSTLSQGLGQTASSPGATNSSVEATSLSPQPSSNFEAGNTSVSSHREATIIGISVTTCVLITACVAYLFVKRRSRSSHNQGLVVRPFVLTTPFTANSRKLSNQVCQPSSIRDATKLTWFRTHGSPVAHSPIPTIARSDANLEHLADTKEALAAIDTTALPNLSSSMPTVDDSSENRTAHLEQQIRSLQRLIQLGGIVINGPALGNIENEHSSNLSRDSSDTASYPPPAYARAGNEDHTCHWGSTPCLVRTYS</sequence>
<accession>A0A409W021</accession>
<feature type="compositionally biased region" description="Polar residues" evidence="1">
    <location>
        <begin position="344"/>
        <end position="355"/>
    </location>
</feature>
<feature type="compositionally biased region" description="Low complexity" evidence="1">
    <location>
        <begin position="59"/>
        <end position="70"/>
    </location>
</feature>
<evidence type="ECO:0000313" key="4">
    <source>
        <dbReference type="EMBL" id="PPQ71859.1"/>
    </source>
</evidence>
<dbReference type="EMBL" id="NHYE01005484">
    <property type="protein sequence ID" value="PPQ71859.1"/>
    <property type="molecule type" value="Genomic_DNA"/>
</dbReference>
<feature type="region of interest" description="Disordered" evidence="1">
    <location>
        <begin position="341"/>
        <end position="368"/>
    </location>
</feature>
<feature type="compositionally biased region" description="Polar residues" evidence="1">
    <location>
        <begin position="116"/>
        <end position="173"/>
    </location>
</feature>
<evidence type="ECO:0000313" key="5">
    <source>
        <dbReference type="Proteomes" id="UP000284706"/>
    </source>
</evidence>
<reference evidence="4 5" key="1">
    <citation type="journal article" date="2018" name="Evol. Lett.">
        <title>Horizontal gene cluster transfer increased hallucinogenic mushroom diversity.</title>
        <authorList>
            <person name="Reynolds H.T."/>
            <person name="Vijayakumar V."/>
            <person name="Gluck-Thaler E."/>
            <person name="Korotkin H.B."/>
            <person name="Matheny P.B."/>
            <person name="Slot J.C."/>
        </authorList>
    </citation>
    <scope>NUCLEOTIDE SEQUENCE [LARGE SCALE GENOMIC DNA]</scope>
    <source>
        <strain evidence="4 5">SRW20</strain>
    </source>
</reference>
<feature type="transmembrane region" description="Helical" evidence="2">
    <location>
        <begin position="183"/>
        <end position="203"/>
    </location>
</feature>
<feature type="region of interest" description="Disordered" evidence="1">
    <location>
        <begin position="50"/>
        <end position="173"/>
    </location>
</feature>
<comment type="caution">
    <text evidence="4">The sequence shown here is derived from an EMBL/GenBank/DDBJ whole genome shotgun (WGS) entry which is preliminary data.</text>
</comment>
<dbReference type="AlphaFoldDB" id="A0A409W021"/>
<evidence type="ECO:0000256" key="3">
    <source>
        <dbReference type="SAM" id="SignalP"/>
    </source>
</evidence>
<dbReference type="InParanoid" id="A0A409W021"/>
<keyword evidence="2" id="KW-0812">Transmembrane</keyword>
<evidence type="ECO:0000256" key="2">
    <source>
        <dbReference type="SAM" id="Phobius"/>
    </source>
</evidence>
<proteinExistence type="predicted"/>
<evidence type="ECO:0008006" key="6">
    <source>
        <dbReference type="Google" id="ProtNLM"/>
    </source>
</evidence>